<organism evidence="1 2">
    <name type="scientific">Janthinobacterium lividum</name>
    <dbReference type="NCBI Taxonomy" id="29581"/>
    <lineage>
        <taxon>Bacteria</taxon>
        <taxon>Pseudomonadati</taxon>
        <taxon>Pseudomonadota</taxon>
        <taxon>Betaproteobacteria</taxon>
        <taxon>Burkholderiales</taxon>
        <taxon>Oxalobacteraceae</taxon>
        <taxon>Janthinobacterium</taxon>
    </lineage>
</organism>
<dbReference type="RefSeq" id="WP_151095398.1">
    <property type="nucleotide sequence ID" value="NZ_CP071520.1"/>
</dbReference>
<proteinExistence type="predicted"/>
<evidence type="ECO:0000313" key="2">
    <source>
        <dbReference type="Proteomes" id="UP000662821"/>
    </source>
</evidence>
<sequence>MKTARGCFGAEPANDSYTPEADIRFAISNSSEFNFKMLDFYVLSSKRDMSKDGLRPRVSLSSPAYWFLHRYFVQADLRPSDYSFLNLFEDTELQGYQLHRFKTELEIARVDLSARSGSVRVLTGWLGDVRSLDAEDWKTVQVEEITQVVSQLLELVAEAESTNKLLFALGD</sequence>
<accession>A0AAJ4MNQ3</accession>
<dbReference type="EMBL" id="CP071520">
    <property type="protein sequence ID" value="QSX94271.1"/>
    <property type="molecule type" value="Genomic_DNA"/>
</dbReference>
<dbReference type="AlphaFoldDB" id="A0AAJ4MNQ3"/>
<reference evidence="1 2" key="1">
    <citation type="submission" date="2021-03" db="EMBL/GenBank/DDBJ databases">
        <title>Draft genome sequence of Janthinobacterium sp. strain PLB02 isolated from infected primmorphs (Lubomirskia baicalensis).</title>
        <authorList>
            <person name="Chernogor L.I."/>
            <person name="Belikov S.I."/>
            <person name="Petrushin I.S."/>
        </authorList>
    </citation>
    <scope>NUCLEOTIDE SEQUENCE [LARGE SCALE GENOMIC DNA]</scope>
    <source>
        <strain evidence="1 2">PLB02</strain>
    </source>
</reference>
<name>A0AAJ4MNQ3_9BURK</name>
<protein>
    <submittedName>
        <fullName evidence="1">Uncharacterized protein</fullName>
    </submittedName>
</protein>
<gene>
    <name evidence="1" type="ORF">J3P46_16090</name>
</gene>
<dbReference type="Proteomes" id="UP000662821">
    <property type="component" value="Chromosome"/>
</dbReference>
<evidence type="ECO:0000313" key="1">
    <source>
        <dbReference type="EMBL" id="QSX94271.1"/>
    </source>
</evidence>